<accession>A0A6F8T710</accession>
<name>A0A6F8T710_9GAMM</name>
<dbReference type="Proteomes" id="UP000502894">
    <property type="component" value="Chromosome"/>
</dbReference>
<reference evidence="1" key="1">
    <citation type="journal article" date="2020" name="Microbiol. Resour. Announc.">
        <title>Complete Genome Sequence of Novel Psychrotolerant Legionella Strain TUM19329, Isolated from Antarctic Lake Sediment.</title>
        <authorList>
            <person name="Shimada S."/>
            <person name="Nakai R."/>
            <person name="Aoki K."/>
            <person name="Shimoeda N."/>
            <person name="Ohno G."/>
            <person name="Miyazaki Y."/>
            <person name="Kudoh S."/>
            <person name="Imura S."/>
            <person name="Watanabe K."/>
            <person name="Ishii Y."/>
            <person name="Tateda K."/>
        </authorList>
    </citation>
    <scope>NUCLEOTIDE SEQUENCE [LARGE SCALE GENOMIC DNA]</scope>
    <source>
        <strain evidence="1">TUM19329</strain>
    </source>
</reference>
<dbReference type="EMBL" id="AP022839">
    <property type="protein sequence ID" value="BCA96198.1"/>
    <property type="molecule type" value="Genomic_DNA"/>
</dbReference>
<keyword evidence="2" id="KW-1185">Reference proteome</keyword>
<evidence type="ECO:0000313" key="2">
    <source>
        <dbReference type="Proteomes" id="UP000502894"/>
    </source>
</evidence>
<proteinExistence type="predicted"/>
<organism evidence="1 2">
    <name type="scientific">Legionella antarctica</name>
    <dbReference type="NCBI Taxonomy" id="2708020"/>
    <lineage>
        <taxon>Bacteria</taxon>
        <taxon>Pseudomonadati</taxon>
        <taxon>Pseudomonadota</taxon>
        <taxon>Gammaproteobacteria</taxon>
        <taxon>Legionellales</taxon>
        <taxon>Legionellaceae</taxon>
        <taxon>Legionella</taxon>
    </lineage>
</organism>
<dbReference type="KEGG" id="lant:TUM19329_25590"/>
<evidence type="ECO:0000313" key="1">
    <source>
        <dbReference type="EMBL" id="BCA96198.1"/>
    </source>
</evidence>
<dbReference type="AlphaFoldDB" id="A0A6F8T710"/>
<sequence>MLYRVGCKILAIKVGKKQAFGSQQKQIRTDLCTLNQNEKILENKCILAAGAGFEVLCTSK</sequence>
<gene>
    <name evidence="1" type="ORF">TUM19329_25590</name>
</gene>
<protein>
    <submittedName>
        <fullName evidence="1">Uncharacterized protein</fullName>
    </submittedName>
</protein>